<comment type="caution">
    <text evidence="1">The sequence shown here is derived from an EMBL/GenBank/DDBJ whole genome shotgun (WGS) entry which is preliminary data.</text>
</comment>
<dbReference type="EMBL" id="CAJVQC010063446">
    <property type="protein sequence ID" value="CAG8803659.1"/>
    <property type="molecule type" value="Genomic_DNA"/>
</dbReference>
<reference evidence="1" key="1">
    <citation type="submission" date="2021-06" db="EMBL/GenBank/DDBJ databases">
        <authorList>
            <person name="Kallberg Y."/>
            <person name="Tangrot J."/>
            <person name="Rosling A."/>
        </authorList>
    </citation>
    <scope>NUCLEOTIDE SEQUENCE</scope>
    <source>
        <strain evidence="1">MA461A</strain>
    </source>
</reference>
<proteinExistence type="predicted"/>
<keyword evidence="2" id="KW-1185">Reference proteome</keyword>
<name>A0ACA9RQL6_9GLOM</name>
<sequence length="97" mass="10797">HDLDTFKEITYQEAHDAEILTIEFTDSRAPGAPYLIATASRDRILHVFDVNNNFQLVQTLDDHSSSITAIKFTNDGGKLISCGADKSIIFRSRQNVG</sequence>
<accession>A0ACA9RQL6</accession>
<feature type="non-terminal residue" evidence="1">
    <location>
        <position position="1"/>
    </location>
</feature>
<protein>
    <submittedName>
        <fullName evidence="1">34586_t:CDS:1</fullName>
    </submittedName>
</protein>
<evidence type="ECO:0000313" key="2">
    <source>
        <dbReference type="Proteomes" id="UP000789920"/>
    </source>
</evidence>
<dbReference type="Proteomes" id="UP000789920">
    <property type="component" value="Unassembled WGS sequence"/>
</dbReference>
<evidence type="ECO:0000313" key="1">
    <source>
        <dbReference type="EMBL" id="CAG8803659.1"/>
    </source>
</evidence>
<gene>
    <name evidence="1" type="ORF">RPERSI_LOCUS21565</name>
</gene>
<organism evidence="1 2">
    <name type="scientific">Racocetra persica</name>
    <dbReference type="NCBI Taxonomy" id="160502"/>
    <lineage>
        <taxon>Eukaryota</taxon>
        <taxon>Fungi</taxon>
        <taxon>Fungi incertae sedis</taxon>
        <taxon>Mucoromycota</taxon>
        <taxon>Glomeromycotina</taxon>
        <taxon>Glomeromycetes</taxon>
        <taxon>Diversisporales</taxon>
        <taxon>Gigasporaceae</taxon>
        <taxon>Racocetra</taxon>
    </lineage>
</organism>